<organism evidence="1 2">
    <name type="scientific">Streptomyces citrinus</name>
    <dbReference type="NCBI Taxonomy" id="3118173"/>
    <lineage>
        <taxon>Bacteria</taxon>
        <taxon>Bacillati</taxon>
        <taxon>Actinomycetota</taxon>
        <taxon>Actinomycetes</taxon>
        <taxon>Kitasatosporales</taxon>
        <taxon>Streptomycetaceae</taxon>
        <taxon>Streptomyces</taxon>
    </lineage>
</organism>
<proteinExistence type="predicted"/>
<accession>A0ACD5AIN0</accession>
<protein>
    <submittedName>
        <fullName evidence="1">DUF3592 domain-containing protein</fullName>
    </submittedName>
</protein>
<dbReference type="Proteomes" id="UP001432251">
    <property type="component" value="Chromosome"/>
</dbReference>
<evidence type="ECO:0000313" key="1">
    <source>
        <dbReference type="EMBL" id="WWQ67061.1"/>
    </source>
</evidence>
<name>A0ACD5AIN0_9ACTN</name>
<reference evidence="1" key="1">
    <citation type="journal article" date="2025" name="Int. J. Syst. Evol. Microbiol.">
        <title>Streptomyces citrinus sp. nov., with yellow diffusible pigment.</title>
        <authorList>
            <person name="He Y."/>
            <person name="Yang E."/>
            <person name="Xu J."/>
            <person name="Sun Y."/>
            <person name="Sun L."/>
        </authorList>
    </citation>
    <scope>NUCLEOTIDE SEQUENCE</scope>
    <source>
        <strain evidence="1">Q6</strain>
    </source>
</reference>
<sequence length="88" mass="9254">MDHVRGDRVRRRVPGSNPPAHGVGERVEVLFRAGSPENARINGFVSLRLLPLVLGGLRLLAAGLGHRASGIGHRASGIGHRASGRPSP</sequence>
<gene>
    <name evidence="1" type="ORF">V2W30_29545</name>
</gene>
<keyword evidence="2" id="KW-1185">Reference proteome</keyword>
<evidence type="ECO:0000313" key="2">
    <source>
        <dbReference type="Proteomes" id="UP001432251"/>
    </source>
</evidence>
<dbReference type="EMBL" id="CP146022">
    <property type="protein sequence ID" value="WWQ67061.1"/>
    <property type="molecule type" value="Genomic_DNA"/>
</dbReference>